<dbReference type="AlphaFoldDB" id="A0ABD2PM76"/>
<gene>
    <name evidence="1" type="ORF">Ciccas_012831</name>
</gene>
<proteinExistence type="predicted"/>
<dbReference type="EMBL" id="JBJKFK010004933">
    <property type="protein sequence ID" value="KAL3308633.1"/>
    <property type="molecule type" value="Genomic_DNA"/>
</dbReference>
<name>A0ABD2PM76_9PLAT</name>
<accession>A0ABD2PM76</accession>
<comment type="caution">
    <text evidence="1">The sequence shown here is derived from an EMBL/GenBank/DDBJ whole genome shotgun (WGS) entry which is preliminary data.</text>
</comment>
<reference evidence="1 2" key="1">
    <citation type="submission" date="2024-11" db="EMBL/GenBank/DDBJ databases">
        <title>Adaptive evolution of stress response genes in parasites aligns with host niche diversity.</title>
        <authorList>
            <person name="Hahn C."/>
            <person name="Resl P."/>
        </authorList>
    </citation>
    <scope>NUCLEOTIDE SEQUENCE [LARGE SCALE GENOMIC DNA]</scope>
    <source>
        <strain evidence="1">EGGRZ-B1_66</strain>
        <tissue evidence="1">Body</tissue>
    </source>
</reference>
<organism evidence="1 2">
    <name type="scientific">Cichlidogyrus casuarinus</name>
    <dbReference type="NCBI Taxonomy" id="1844966"/>
    <lineage>
        <taxon>Eukaryota</taxon>
        <taxon>Metazoa</taxon>
        <taxon>Spiralia</taxon>
        <taxon>Lophotrochozoa</taxon>
        <taxon>Platyhelminthes</taxon>
        <taxon>Monogenea</taxon>
        <taxon>Monopisthocotylea</taxon>
        <taxon>Dactylogyridea</taxon>
        <taxon>Ancyrocephalidae</taxon>
        <taxon>Cichlidogyrus</taxon>
    </lineage>
</organism>
<sequence length="215" mass="24674">MPVICIASDCCYSSKFVSCLAAGHGVLFMHYALILDCVALSLKTKLNVDMDEPEADQANLLWQLLQHRAGFYALPRGQESLHKWVIPSMNPIAETWIKSRKLPQCRTHTVKFLPLSRFQGCCIITTMANNTEMRNYWMSLIRELGTPQESTKWSIQFSTYEIISKRSKSESWLYIVNQEELSKEELSHLMRTTPNLFQVKTIVRSLIISEPLLTA</sequence>
<evidence type="ECO:0000313" key="2">
    <source>
        <dbReference type="Proteomes" id="UP001626550"/>
    </source>
</evidence>
<evidence type="ECO:0000313" key="1">
    <source>
        <dbReference type="EMBL" id="KAL3308633.1"/>
    </source>
</evidence>
<protein>
    <submittedName>
        <fullName evidence="1">Uncharacterized protein</fullName>
    </submittedName>
</protein>
<keyword evidence="2" id="KW-1185">Reference proteome</keyword>
<dbReference type="Proteomes" id="UP001626550">
    <property type="component" value="Unassembled WGS sequence"/>
</dbReference>